<accession>A0A9D4QVZ0</accession>
<name>A0A9D4QVZ0_DREPO</name>
<keyword evidence="1" id="KW-0175">Coiled coil</keyword>
<gene>
    <name evidence="2" type="ORF">DPMN_086989</name>
</gene>
<evidence type="ECO:0000313" key="3">
    <source>
        <dbReference type="Proteomes" id="UP000828390"/>
    </source>
</evidence>
<evidence type="ECO:0000256" key="1">
    <source>
        <dbReference type="SAM" id="Coils"/>
    </source>
</evidence>
<sequence>MCSIADKVKDIKATDLLEDVYSNFKRQRQQLNEQKLNRDEWQKKLNKLKDDCPNIVKSHRSKLDDILNEIENDTIQEFVKNVNSLTQSVYENIDECDATIEELVTKEESKDNLRKMNAIHYFITQYDMKAMCSLFEKQLERLTSKVALSFYPNTDIADYLRHLNGLGKVECTGIRSDLHKLFPDQILDVEQIETRNIKVKLMIKHAIYEEFVNLMSTLF</sequence>
<protein>
    <submittedName>
        <fullName evidence="2">Uncharacterized protein</fullName>
    </submittedName>
</protein>
<evidence type="ECO:0000313" key="2">
    <source>
        <dbReference type="EMBL" id="KAH3844727.1"/>
    </source>
</evidence>
<comment type="caution">
    <text evidence="2">The sequence shown here is derived from an EMBL/GenBank/DDBJ whole genome shotgun (WGS) entry which is preliminary data.</text>
</comment>
<keyword evidence="3" id="KW-1185">Reference proteome</keyword>
<dbReference type="EMBL" id="JAIWYP010000003">
    <property type="protein sequence ID" value="KAH3844727.1"/>
    <property type="molecule type" value="Genomic_DNA"/>
</dbReference>
<proteinExistence type="predicted"/>
<dbReference type="Proteomes" id="UP000828390">
    <property type="component" value="Unassembled WGS sequence"/>
</dbReference>
<dbReference type="AlphaFoldDB" id="A0A9D4QVZ0"/>
<feature type="coiled-coil region" evidence="1">
    <location>
        <begin position="14"/>
        <end position="51"/>
    </location>
</feature>
<reference evidence="2" key="2">
    <citation type="submission" date="2020-11" db="EMBL/GenBank/DDBJ databases">
        <authorList>
            <person name="McCartney M.A."/>
            <person name="Auch B."/>
            <person name="Kono T."/>
            <person name="Mallez S."/>
            <person name="Becker A."/>
            <person name="Gohl D.M."/>
            <person name="Silverstein K.A.T."/>
            <person name="Koren S."/>
            <person name="Bechman K.B."/>
            <person name="Herman A."/>
            <person name="Abrahante J.E."/>
            <person name="Garbe J."/>
        </authorList>
    </citation>
    <scope>NUCLEOTIDE SEQUENCE</scope>
    <source>
        <strain evidence="2">Duluth1</strain>
        <tissue evidence="2">Whole animal</tissue>
    </source>
</reference>
<reference evidence="2" key="1">
    <citation type="journal article" date="2019" name="bioRxiv">
        <title>The Genome of the Zebra Mussel, Dreissena polymorpha: A Resource for Invasive Species Research.</title>
        <authorList>
            <person name="McCartney M.A."/>
            <person name="Auch B."/>
            <person name="Kono T."/>
            <person name="Mallez S."/>
            <person name="Zhang Y."/>
            <person name="Obille A."/>
            <person name="Becker A."/>
            <person name="Abrahante J.E."/>
            <person name="Garbe J."/>
            <person name="Badalamenti J.P."/>
            <person name="Herman A."/>
            <person name="Mangelson H."/>
            <person name="Liachko I."/>
            <person name="Sullivan S."/>
            <person name="Sone E.D."/>
            <person name="Koren S."/>
            <person name="Silverstein K.A.T."/>
            <person name="Beckman K.B."/>
            <person name="Gohl D.M."/>
        </authorList>
    </citation>
    <scope>NUCLEOTIDE SEQUENCE</scope>
    <source>
        <strain evidence="2">Duluth1</strain>
        <tissue evidence="2">Whole animal</tissue>
    </source>
</reference>
<organism evidence="2 3">
    <name type="scientific">Dreissena polymorpha</name>
    <name type="common">Zebra mussel</name>
    <name type="synonym">Mytilus polymorpha</name>
    <dbReference type="NCBI Taxonomy" id="45954"/>
    <lineage>
        <taxon>Eukaryota</taxon>
        <taxon>Metazoa</taxon>
        <taxon>Spiralia</taxon>
        <taxon>Lophotrochozoa</taxon>
        <taxon>Mollusca</taxon>
        <taxon>Bivalvia</taxon>
        <taxon>Autobranchia</taxon>
        <taxon>Heteroconchia</taxon>
        <taxon>Euheterodonta</taxon>
        <taxon>Imparidentia</taxon>
        <taxon>Neoheterodontei</taxon>
        <taxon>Myida</taxon>
        <taxon>Dreissenoidea</taxon>
        <taxon>Dreissenidae</taxon>
        <taxon>Dreissena</taxon>
    </lineage>
</organism>